<dbReference type="GO" id="GO:0016853">
    <property type="term" value="F:isomerase activity"/>
    <property type="evidence" value="ECO:0007669"/>
    <property type="project" value="UniProtKB-KW"/>
</dbReference>
<evidence type="ECO:0000313" key="2">
    <source>
        <dbReference type="EMBL" id="MBU9711619.1"/>
    </source>
</evidence>
<dbReference type="Proteomes" id="UP000784880">
    <property type="component" value="Unassembled WGS sequence"/>
</dbReference>
<reference evidence="2 3" key="1">
    <citation type="submission" date="2021-06" db="EMBL/GenBank/DDBJ databases">
        <title>Bacillus sp. RD4P76, an endophyte from a halophyte.</title>
        <authorList>
            <person name="Sun J.-Q."/>
        </authorList>
    </citation>
    <scope>NUCLEOTIDE SEQUENCE [LARGE SCALE GENOMIC DNA]</scope>
    <source>
        <strain evidence="2 3">CGMCC 1.15917</strain>
    </source>
</reference>
<dbReference type="InterPro" id="IPR050312">
    <property type="entry name" value="IolE/XylAMocC-like"/>
</dbReference>
<gene>
    <name evidence="2" type="ORF">KS419_07715</name>
</gene>
<keyword evidence="2" id="KW-0413">Isomerase</keyword>
<evidence type="ECO:0000259" key="1">
    <source>
        <dbReference type="Pfam" id="PF01261"/>
    </source>
</evidence>
<sequence length="269" mass="30169">MNVGILAHLFGKMPYKQLAEEVGSSGFKHVQLALWKAVNDYDFSKPGLLNPGLASNIKEEFNKHGVSISILACYLHLYHRDKAILQENTARFKELIRYASLLGAPIVAAEVGKPTWEVNDEDWKTLIATIREIVEEGEKWGVFVGIEPANGHLIDTATSLKKMLDEINSSQLGVVLDPGNLLTAENFYQQEDVIEEAFRLLGNRIVACHAKDRILTENSIKTVPPGKGQMNYSLYLKLLEKYKPESIIIMEAAKSHEMAECKRFLESVL</sequence>
<comment type="caution">
    <text evidence="2">The sequence shown here is derived from an EMBL/GenBank/DDBJ whole genome shotgun (WGS) entry which is preliminary data.</text>
</comment>
<dbReference type="EMBL" id="JAHQCS010000079">
    <property type="protein sequence ID" value="MBU9711619.1"/>
    <property type="molecule type" value="Genomic_DNA"/>
</dbReference>
<organism evidence="2 3">
    <name type="scientific">Evansella tamaricis</name>
    <dbReference type="NCBI Taxonomy" id="2069301"/>
    <lineage>
        <taxon>Bacteria</taxon>
        <taxon>Bacillati</taxon>
        <taxon>Bacillota</taxon>
        <taxon>Bacilli</taxon>
        <taxon>Bacillales</taxon>
        <taxon>Bacillaceae</taxon>
        <taxon>Evansella</taxon>
    </lineage>
</organism>
<dbReference type="PANTHER" id="PTHR12110">
    <property type="entry name" value="HYDROXYPYRUVATE ISOMERASE"/>
    <property type="match status" value="1"/>
</dbReference>
<protein>
    <submittedName>
        <fullName evidence="2">Sugar phosphate isomerase/epimerase</fullName>
    </submittedName>
</protein>
<dbReference type="Pfam" id="PF01261">
    <property type="entry name" value="AP_endonuc_2"/>
    <property type="match status" value="1"/>
</dbReference>
<dbReference type="RefSeq" id="WP_217065597.1">
    <property type="nucleotide sequence ID" value="NZ_JAHQCS010000079.1"/>
</dbReference>
<evidence type="ECO:0000313" key="3">
    <source>
        <dbReference type="Proteomes" id="UP000784880"/>
    </source>
</evidence>
<proteinExistence type="predicted"/>
<accession>A0ABS6JD64</accession>
<name>A0ABS6JD64_9BACI</name>
<dbReference type="InterPro" id="IPR013022">
    <property type="entry name" value="Xyl_isomerase-like_TIM-brl"/>
</dbReference>
<feature type="domain" description="Xylose isomerase-like TIM barrel" evidence="1">
    <location>
        <begin position="23"/>
        <end position="253"/>
    </location>
</feature>
<keyword evidence="3" id="KW-1185">Reference proteome</keyword>